<reference evidence="2" key="1">
    <citation type="submission" date="2021-10" db="EMBL/GenBank/DDBJ databases">
        <title>Novel species in genus Arthrobacter.</title>
        <authorList>
            <person name="Liu Y."/>
        </authorList>
    </citation>
    <scope>NUCLEOTIDE SEQUENCE</scope>
    <source>
        <strain evidence="2">Zg-Y809</strain>
    </source>
</reference>
<evidence type="ECO:0000313" key="2">
    <source>
        <dbReference type="EMBL" id="MCC3270198.1"/>
    </source>
</evidence>
<feature type="region of interest" description="Disordered" evidence="1">
    <location>
        <begin position="165"/>
        <end position="226"/>
    </location>
</feature>
<dbReference type="Proteomes" id="UP001139264">
    <property type="component" value="Unassembled WGS sequence"/>
</dbReference>
<comment type="caution">
    <text evidence="2">The sequence shown here is derived from an EMBL/GenBank/DDBJ whole genome shotgun (WGS) entry which is preliminary data.</text>
</comment>
<dbReference type="AlphaFoldDB" id="A0A9X1M2L5"/>
<proteinExistence type="predicted"/>
<name>A0A9X1M2L5_9MICC</name>
<feature type="compositionally biased region" description="Basic and acidic residues" evidence="1">
    <location>
        <begin position="183"/>
        <end position="198"/>
    </location>
</feature>
<dbReference type="EMBL" id="JAJFZP010000010">
    <property type="protein sequence ID" value="MCC3270198.1"/>
    <property type="molecule type" value="Genomic_DNA"/>
</dbReference>
<dbReference type="RefSeq" id="WP_227908465.1">
    <property type="nucleotide sequence ID" value="NZ_CP095461.1"/>
</dbReference>
<evidence type="ECO:0000313" key="3">
    <source>
        <dbReference type="Proteomes" id="UP001139264"/>
    </source>
</evidence>
<sequence>MMEWILLAGALAGVMLGVLGAVPGLRWLQGAREKRALQALITQVHLKTVFAESGPARGGWGSEVDVARCRSAAADIRQQVRETVSELRPGSSAAADALLEMYRACDTYLLETERRGASFEARLRELRLVLNQGARRLSSGRHVQYLAPGQRAVVRRETLVAAARARTGPQRELAVAGPAAARAENRHGARGRDRERRGTVPVPARRPQDHSVPHAPVPAGVGEDRS</sequence>
<organism evidence="2 3">
    <name type="scientific">Arthrobacter gengyunqii</name>
    <dbReference type="NCBI Taxonomy" id="2886940"/>
    <lineage>
        <taxon>Bacteria</taxon>
        <taxon>Bacillati</taxon>
        <taxon>Actinomycetota</taxon>
        <taxon>Actinomycetes</taxon>
        <taxon>Micrococcales</taxon>
        <taxon>Micrococcaceae</taxon>
        <taxon>Arthrobacter</taxon>
    </lineage>
</organism>
<gene>
    <name evidence="2" type="ORF">LJ751_12670</name>
</gene>
<protein>
    <submittedName>
        <fullName evidence="2">Uncharacterized protein</fullName>
    </submittedName>
</protein>
<evidence type="ECO:0000256" key="1">
    <source>
        <dbReference type="SAM" id="MobiDB-lite"/>
    </source>
</evidence>
<accession>A0A9X1M2L5</accession>